<dbReference type="PANTHER" id="PTHR47266">
    <property type="entry name" value="ENDONUCLEASE-RELATED"/>
    <property type="match status" value="1"/>
</dbReference>
<dbReference type="PROSITE" id="PS50994">
    <property type="entry name" value="INTEGRASE"/>
    <property type="match status" value="1"/>
</dbReference>
<dbReference type="InterPro" id="IPR036397">
    <property type="entry name" value="RNaseH_sf"/>
</dbReference>
<dbReference type="InterPro" id="IPR012337">
    <property type="entry name" value="RNaseH-like_sf"/>
</dbReference>
<sequence length="1191" mass="133879">MEFNLDELSPPIVTMADQRTMAQLLQAPTKGYEDAIVVPAISADNFELKHGLLNLVQNNQFFGHDKEDPHAHIRYFNKITSTLMFLNIPNTSIKLMLFPSSLEGAARIWLEKEPPQLIFTWDDLHFDESFSEAWDRFKDLLRACPHHGFLELHQLDTFYNALNSKDQDSLNSAAGGNFLDKMPRECLAIIESKSKVCYSRNKPVVAKVSMNTSTSGISPNVTELKDMVKALLLDKKSQNQSPATIKAVDESCVTCGGAHFYRNCPTTTFIVTIFKNSSLKPPHLPSSSLSSSGSSNTRCFKGGFSADVKANDAIMRNMQTQGQNMQNQLTNLTELITKFVNSNSTCTSSSGTLPSNTIANPRSDLKAITTRSGVSYDGPQIPPSTSFLPKVVEDEPEATKDTMQPTNNGITEDVQPQVVQSKSLILTSEPVNSPTNDHVAYRVNATRPNLRPSIPYPSRMQDQKLRDKANDQREKFFQIFKDLNFNISFTDALILMPKFGPSIKSMLTNKDKLCELTRTVLNEHCSMVLLKKLPEKLGDPGKFLIPCDFPGKAQYLALADLGARINLMPLSMWKKLYLPDLTPTCMTLELADRSISCPVGVAEDVYVKVGSFHFLADFVVVDFDADPRVPLILERFFLKTGRALIDVFEGELTFRVGKEAITFNLDQTSRYSANYSDMTAKRIDVIDMACEDYSHEVLGFSDVIASGNPTRYYDPIVSTTSPTLTSFRNSDFLFEEVDAFLAIEDDPTSPEVDQSYLNPEGDILLLEAFLNDDPSLPPPTQGNYLPEVRKELKICEAKSDKSSIDEPSEVELKDLPPHLEYAFLEGDDKLPVIIIKDLSVEEKTALITEFTFKVIDTKGAENLAADHLSRLENPHQNVLDPKKINESFPLETLNLVSTRSNHSTPWFADFSNYHAGNFVVYGMSSQQKRPSQELRRLSRQGKISQRDEMPQNSIQVCEIVDVCGIDFMGPFPSFRGNKYILVAVDYLSKWVEAKALPINDARVVCKFLKNLFARFGTPQAIISDRGTHFCNDQFAKVMQKFDVTHRLATSYHPQTSGQVKVSNRGLKHILERAVGENRATWSDKLDDALWAFRTAYKTPIGCTPYKPVYGKACHLPIELEHKAYWDLKHANFDLKTASDHKKVQLNKLNELHDQAYKNSLIYKEKTKRLHDSKINDMFLTSVIESSFLTPD</sequence>
<dbReference type="Gene3D" id="3.30.420.10">
    <property type="entry name" value="Ribonuclease H-like superfamily/Ribonuclease H"/>
    <property type="match status" value="1"/>
</dbReference>
<dbReference type="SUPFAM" id="SSF53098">
    <property type="entry name" value="Ribonuclease H-like"/>
    <property type="match status" value="1"/>
</dbReference>
<dbReference type="Pfam" id="PF00665">
    <property type="entry name" value="rve"/>
    <property type="match status" value="1"/>
</dbReference>
<reference evidence="2" key="1">
    <citation type="journal article" date="2019" name="Sci. Rep.">
        <title>Draft genome of Tanacetum cinerariifolium, the natural source of mosquito coil.</title>
        <authorList>
            <person name="Yamashiro T."/>
            <person name="Shiraishi A."/>
            <person name="Satake H."/>
            <person name="Nakayama K."/>
        </authorList>
    </citation>
    <scope>NUCLEOTIDE SEQUENCE</scope>
</reference>
<dbReference type="InterPro" id="IPR052160">
    <property type="entry name" value="Gypsy_RT_Integrase-like"/>
</dbReference>
<proteinExistence type="predicted"/>
<gene>
    <name evidence="2" type="ORF">Tci_049882</name>
</gene>
<dbReference type="GO" id="GO:0003676">
    <property type="term" value="F:nucleic acid binding"/>
    <property type="evidence" value="ECO:0007669"/>
    <property type="project" value="InterPro"/>
</dbReference>
<evidence type="ECO:0000313" key="2">
    <source>
        <dbReference type="EMBL" id="GEU77904.1"/>
    </source>
</evidence>
<protein>
    <submittedName>
        <fullName evidence="2">Reverse transcriptase domain-containing protein</fullName>
    </submittedName>
</protein>
<keyword evidence="2" id="KW-0695">RNA-directed DNA polymerase</keyword>
<name>A0A6L2N031_TANCI</name>
<dbReference type="EMBL" id="BKCJ010007566">
    <property type="protein sequence ID" value="GEU77904.1"/>
    <property type="molecule type" value="Genomic_DNA"/>
</dbReference>
<keyword evidence="2" id="KW-0808">Transferase</keyword>
<keyword evidence="2" id="KW-0548">Nucleotidyltransferase</keyword>
<dbReference type="InterPro" id="IPR021109">
    <property type="entry name" value="Peptidase_aspartic_dom_sf"/>
</dbReference>
<accession>A0A6L2N031</accession>
<dbReference type="GO" id="GO:0003964">
    <property type="term" value="F:RNA-directed DNA polymerase activity"/>
    <property type="evidence" value="ECO:0007669"/>
    <property type="project" value="UniProtKB-KW"/>
</dbReference>
<evidence type="ECO:0000259" key="1">
    <source>
        <dbReference type="PROSITE" id="PS50994"/>
    </source>
</evidence>
<dbReference type="CDD" id="cd00303">
    <property type="entry name" value="retropepsin_like"/>
    <property type="match status" value="1"/>
</dbReference>
<organism evidence="2">
    <name type="scientific">Tanacetum cinerariifolium</name>
    <name type="common">Dalmatian daisy</name>
    <name type="synonym">Chrysanthemum cinerariifolium</name>
    <dbReference type="NCBI Taxonomy" id="118510"/>
    <lineage>
        <taxon>Eukaryota</taxon>
        <taxon>Viridiplantae</taxon>
        <taxon>Streptophyta</taxon>
        <taxon>Embryophyta</taxon>
        <taxon>Tracheophyta</taxon>
        <taxon>Spermatophyta</taxon>
        <taxon>Magnoliopsida</taxon>
        <taxon>eudicotyledons</taxon>
        <taxon>Gunneridae</taxon>
        <taxon>Pentapetalae</taxon>
        <taxon>asterids</taxon>
        <taxon>campanulids</taxon>
        <taxon>Asterales</taxon>
        <taxon>Asteraceae</taxon>
        <taxon>Asteroideae</taxon>
        <taxon>Anthemideae</taxon>
        <taxon>Anthemidinae</taxon>
        <taxon>Tanacetum</taxon>
    </lineage>
</organism>
<dbReference type="GO" id="GO:0015074">
    <property type="term" value="P:DNA integration"/>
    <property type="evidence" value="ECO:0007669"/>
    <property type="project" value="InterPro"/>
</dbReference>
<comment type="caution">
    <text evidence="2">The sequence shown here is derived from an EMBL/GenBank/DDBJ whole genome shotgun (WGS) entry which is preliminary data.</text>
</comment>
<feature type="domain" description="Integrase catalytic" evidence="1">
    <location>
        <begin position="946"/>
        <end position="1112"/>
    </location>
</feature>
<dbReference type="InterPro" id="IPR001584">
    <property type="entry name" value="Integrase_cat-core"/>
</dbReference>
<dbReference type="AlphaFoldDB" id="A0A6L2N031"/>
<dbReference type="Gene3D" id="2.40.70.10">
    <property type="entry name" value="Acid Proteases"/>
    <property type="match status" value="1"/>
</dbReference>